<evidence type="ECO:0000256" key="8">
    <source>
        <dbReference type="PROSITE-ProRule" id="PRU00560"/>
    </source>
</evidence>
<dbReference type="Proteomes" id="UP000094236">
    <property type="component" value="Unassembled WGS sequence"/>
</dbReference>
<dbReference type="FunFam" id="3.40.50.300:FF:000326">
    <property type="entry name" value="P-loop containing nucleoside triphosphate hydrolase"/>
    <property type="match status" value="1"/>
</dbReference>
<dbReference type="PANTHER" id="PTHR10887:SF495">
    <property type="entry name" value="HELICASE SENATAXIN ISOFORM X1-RELATED"/>
    <property type="match status" value="1"/>
</dbReference>
<dbReference type="GO" id="GO:0031126">
    <property type="term" value="P:sno(s)RNA 3'-end processing"/>
    <property type="evidence" value="ECO:0007669"/>
    <property type="project" value="EnsemblFungi"/>
</dbReference>
<dbReference type="PROSITE" id="PS51198">
    <property type="entry name" value="UVRD_HELICASE_ATP_BIND"/>
    <property type="match status" value="1"/>
</dbReference>
<dbReference type="Pfam" id="PF13087">
    <property type="entry name" value="AAA_12"/>
    <property type="match status" value="1"/>
</dbReference>
<keyword evidence="9" id="KW-0175">Coiled coil</keyword>
<dbReference type="InterPro" id="IPR041679">
    <property type="entry name" value="DNA2/NAM7-like_C"/>
</dbReference>
<dbReference type="GO" id="GO:0016787">
    <property type="term" value="F:hydrolase activity"/>
    <property type="evidence" value="ECO:0007669"/>
    <property type="project" value="UniProtKB-UniRule"/>
</dbReference>
<evidence type="ECO:0000313" key="12">
    <source>
        <dbReference type="EMBL" id="ODV93726.1"/>
    </source>
</evidence>
<dbReference type="GO" id="GO:0033678">
    <property type="term" value="F:5'-3' DNA/RNA helicase activity"/>
    <property type="evidence" value="ECO:0007669"/>
    <property type="project" value="EnsemblFungi"/>
</dbReference>
<dbReference type="GO" id="GO:0006369">
    <property type="term" value="P:termination of RNA polymerase II transcription"/>
    <property type="evidence" value="ECO:0007669"/>
    <property type="project" value="EnsemblFungi"/>
</dbReference>
<dbReference type="GO" id="GO:0016180">
    <property type="term" value="P:snRNA processing"/>
    <property type="evidence" value="ECO:0007669"/>
    <property type="project" value="EnsemblFungi"/>
</dbReference>
<proteinExistence type="inferred from homology"/>
<dbReference type="GO" id="GO:0031124">
    <property type="term" value="P:mRNA 3'-end processing"/>
    <property type="evidence" value="ECO:0007669"/>
    <property type="project" value="EnsemblFungi"/>
</dbReference>
<dbReference type="InterPro" id="IPR056474">
    <property type="entry name" value="SEN1_barrel"/>
</dbReference>
<dbReference type="GO" id="GO:0005657">
    <property type="term" value="C:replication fork"/>
    <property type="evidence" value="ECO:0007669"/>
    <property type="project" value="EnsemblFungi"/>
</dbReference>
<sequence length="2242" mass="254023">MSSPLLELIQKSHEEPSNDALQEKVLQDIFKYLSQLDATRHLFCDETISPIAIHGLVLFSFADTEVLTWYKSKISNCLDNCRKCIRKFHCGRAKLRQDFTVKRGIPYNSVKNFNDIIFQWEAERILNSTAKQQSLSDNSVYECLQGPGMLRVNPRLKQFFTQRFAEMLKQKSIVIDPVDTQDIPGLIYLLFEGNTIERNWALELLNSDFFQEFKDFNEAMVEEYSIHLWNIQNPIFYNDDNCIKFWLNLKPILLKSPKEIIEFKFLKPIDLDSIQKVVDFQVVPLYKVLSNQIMSFLDTPLPILLQIFHIFLLKLQKKFWSYVSPFIFTNFLDPILENPNFAKYLSKAPTSNDNSIYNISDMLVWFQSLYQSLELVSSSQQQQAGVKISIYLLNHINDPQVGFILNHALSIMIQCSNITKKLYEPQLSLDLLLKTDIRNTILKKHVLLVDIAVGGKNFNPNEKEVTVDQIKNPLRAKAILIIKNSLKYDVLLYSQNSYLLRQNFKKISSNTMLNFNSEFWDYVCSKLVRNDVPFAIEILSVFKSICGIVEIDIKKLPNKADAAIDNSESIKFYNNSIKVLYQNLSVLLFKLNDFDPYALKKILANPEASEGFWSCTLSHNSQVYQSAVNILYDTFDVEGRLEGTRSILKLNALSCLSSISENLKTLSFLQFYEPCPRTVRVLMDIIQSLNDPLNGLFVDSNEIFNESGLKSTLKLFWNDCWHFLDVIYRETLHWATQYPQAILVDFTRDVLDLSHLLIDCFKQLETVVSSDNHEANNNDFSNSTLFDAVMKTFPNMLVWLRLGDDSLLSSCVTLIFKTLDLANDLHLPFDREIIVLLAKNGAKAKKFNNKLTQKQRSEILDRARSFDEDLVDSIIQEAEEYRNSTSLKRIQLQKQEEEEDEKNKKTRSLDNLKTSSPEVIEISDNEQFNNVSARKVKQSDLSKYLIQSSAPPSVPPSVAQKQIQKNSMLLAAKQSLANKRKEALKPLPSSTAPPAPPRPSGFNRKRHLAGRSATPASDSSSDSEFDSDNDVNNLFNLPDSNDRIKDRSKFKLKTKADHAKGLIAPRQSALKKSSSKNEMSQKEKDEFNMRMRLNVDMNPLYNKILSWSYSRIDSFPEDFEPGINSAEDVYKKIKDTFESVQDYQNTFEPLLLLECWQSIQQSKEIGQETPFKVIIGTRTTTDYFFEVYASIKKDVIYDRKIGESDMIVLSYIPENLMNNSKDGLPSRNAVKNSTDCCLAKIKEIKNVNAEFSDVTLRVSIKNNRLTSFLTPRTELIGMKVIQMITLEREFSSLVGLQYYDLSNEIVKAIPNVPKELNLSETEKMKQIYGVNDSQAAAIAGAADSQGFSLIQGPPGTGKTKTILGVVGHILSSTKPSSAQRINIPRTRPGVTENNKPEQAVQKILVCAPSNAAVDELVLRLRLGVKDSTGADFNPKVVRLGRSDAINSAVRDLTLEELVESELQAGESNSTLSADPKIRQEHTECIQERNRIREELRNNPDIPSERIEELNQKLKRCVQRKNELGKQLDEQREKVSISHRNREILRRTIQARILSEAQIICSTLSGSAHDFLASLAIKFDSVIVDEAAQCIELSAIIPLRYGSKKCIMVGDPNQLPPTVLSQAAASYKYEQSLFVRMQKNYPKSVYLLNTQYRMHPDISKFPSFEFYDSKLIDGPNMAEVNARPWHVQNYLKPYEFFDIVTGRQEQSSLTRSLFNITEAKIALELVSQLFESYSNDNWTGRIGIISPYKEQVRTIKDCFTRKYGKTILREIDFNTVDGFQGQEKEIIIMSCVRASNDQNGVGFLSDVRRMNVGLTRARTSLWILGNSNSLIQNKIWRSLINDANDRGLLVQASPGFTKRSPISKYEDRISPSIEKTIGIDRSLLKPATSSESPYSINARDLQLNKSENSSKALSKNVLQKEDMSKKKAKNRVTVPFNKKRRVISSDTIKEIKAHPSHSDKKSGDSSRLEHSSGQLPPKAAGPENAPAKSVVGQQNIQPDSIKIGRDEGHSITFSSSASITSNKEDSNQAPNIAYGNNNRVSNSSTSASISGSIPPRPANQLHQLNVSKAKSGTLPPPIHSAAHNVSSSILRTNERTSTGNKLLNEGSYNGNQNISGRTHNESMKHNHSTNNFPMIYTGNYSNVVPISNQQNAEFHANSLNPYSDSFSSETINNSVNKKYFPKNNIGKLYDYDKYKNNIHSSGNSSDATRKVSGTLPPRGSDVQDSGQHRSQNKHKNLSHPRRR</sequence>
<dbReference type="PANTHER" id="PTHR10887">
    <property type="entry name" value="DNA2/NAM7 HELICASE FAMILY"/>
    <property type="match status" value="1"/>
</dbReference>
<dbReference type="InterPro" id="IPR044340">
    <property type="entry name" value="Helicase_Sen1_1B_dom"/>
</dbReference>
<dbReference type="InterPro" id="IPR041677">
    <property type="entry name" value="DNA2/NAM7_AAA_11"/>
</dbReference>
<feature type="compositionally biased region" description="Basic and acidic residues" evidence="10">
    <location>
        <begin position="1946"/>
        <end position="1969"/>
    </location>
</feature>
<dbReference type="GO" id="GO:0043139">
    <property type="term" value="F:5'-3' DNA helicase activity"/>
    <property type="evidence" value="ECO:0007669"/>
    <property type="project" value="EnsemblFungi"/>
</dbReference>
<dbReference type="Pfam" id="PF12726">
    <property type="entry name" value="SEN1_N"/>
    <property type="match status" value="1"/>
</dbReference>
<feature type="region of interest" description="Disordered" evidence="10">
    <location>
        <begin position="892"/>
        <end position="923"/>
    </location>
</feature>
<dbReference type="GO" id="GO:0006364">
    <property type="term" value="P:rRNA processing"/>
    <property type="evidence" value="ECO:0007669"/>
    <property type="project" value="EnsemblFungi"/>
</dbReference>
<dbReference type="GO" id="GO:0035649">
    <property type="term" value="C:Nrd1 complex"/>
    <property type="evidence" value="ECO:0007669"/>
    <property type="project" value="EnsemblFungi"/>
</dbReference>
<evidence type="ECO:0000256" key="2">
    <source>
        <dbReference type="ARBA" id="ARBA00007913"/>
    </source>
</evidence>
<keyword evidence="5 8" id="KW-0347">Helicase</keyword>
<feature type="compositionally biased region" description="Low complexity" evidence="10">
    <location>
        <begin position="2009"/>
        <end position="2020"/>
    </location>
</feature>
<dbReference type="InterPro" id="IPR045055">
    <property type="entry name" value="DNA2/NAM7-like"/>
</dbReference>
<dbReference type="GO" id="GO:0045005">
    <property type="term" value="P:DNA-templated DNA replication maintenance of fidelity"/>
    <property type="evidence" value="ECO:0007669"/>
    <property type="project" value="EnsemblFungi"/>
</dbReference>
<accession>A0A1E4TPN4</accession>
<dbReference type="GO" id="GO:0005524">
    <property type="term" value="F:ATP binding"/>
    <property type="evidence" value="ECO:0007669"/>
    <property type="project" value="UniProtKB-UniRule"/>
</dbReference>
<reference evidence="13" key="1">
    <citation type="submission" date="2016-05" db="EMBL/GenBank/DDBJ databases">
        <title>Comparative genomics of biotechnologically important yeasts.</title>
        <authorList>
            <consortium name="DOE Joint Genome Institute"/>
            <person name="Riley R."/>
            <person name="Haridas S."/>
            <person name="Wolfe K.H."/>
            <person name="Lopes M.R."/>
            <person name="Hittinger C.T."/>
            <person name="Goker M."/>
            <person name="Salamov A."/>
            <person name="Wisecaver J."/>
            <person name="Long T.M."/>
            <person name="Aerts A.L."/>
            <person name="Barry K."/>
            <person name="Choi C."/>
            <person name="Clum A."/>
            <person name="Coughlan A.Y."/>
            <person name="Deshpande S."/>
            <person name="Douglass A.P."/>
            <person name="Hanson S.J."/>
            <person name="Klenk H.-P."/>
            <person name="Labutti K."/>
            <person name="Lapidus A."/>
            <person name="Lindquist E."/>
            <person name="Lipzen A."/>
            <person name="Meier-Kolthoff J.P."/>
            <person name="Ohm R.A."/>
            <person name="Otillar R.P."/>
            <person name="Pangilinan J."/>
            <person name="Peng Y."/>
            <person name="Rokas A."/>
            <person name="Rosa C.A."/>
            <person name="Scheuner C."/>
            <person name="Sibirny A.A."/>
            <person name="Slot J.C."/>
            <person name="Stielow J.B."/>
            <person name="Sun H."/>
            <person name="Kurtzman C.P."/>
            <person name="Blackwell M."/>
            <person name="Grigoriev I.V."/>
            <person name="Jeffries T.W."/>
        </authorList>
    </citation>
    <scope>NUCLEOTIDE SEQUENCE [LARGE SCALE GENOMIC DNA]</scope>
    <source>
        <strain evidence="13">NRRL Y-2460</strain>
    </source>
</reference>
<evidence type="ECO:0000256" key="1">
    <source>
        <dbReference type="ARBA" id="ARBA00004123"/>
    </source>
</evidence>
<feature type="compositionally biased region" description="Polar residues" evidence="10">
    <location>
        <begin position="1902"/>
        <end position="1916"/>
    </location>
</feature>
<dbReference type="CDD" id="cd18042">
    <property type="entry name" value="DEXXQc_SETX"/>
    <property type="match status" value="1"/>
</dbReference>
<feature type="binding site" evidence="8">
    <location>
        <begin position="1352"/>
        <end position="1359"/>
    </location>
    <ligand>
        <name>ATP</name>
        <dbReference type="ChEBI" id="CHEBI:30616"/>
    </ligand>
</feature>
<dbReference type="Pfam" id="PF13086">
    <property type="entry name" value="AAA_11"/>
    <property type="match status" value="1"/>
</dbReference>
<feature type="region of interest" description="Disordered" evidence="10">
    <location>
        <begin position="1886"/>
        <end position="2051"/>
    </location>
</feature>
<name>A0A1E4TPN4_PACTA</name>
<dbReference type="GO" id="GO:0045454">
    <property type="term" value="P:cell redox homeostasis"/>
    <property type="evidence" value="ECO:0007669"/>
    <property type="project" value="EnsemblFungi"/>
</dbReference>
<dbReference type="InterPro" id="IPR047187">
    <property type="entry name" value="SF1_C_Upf1"/>
</dbReference>
<feature type="compositionally biased region" description="Low complexity" evidence="10">
    <location>
        <begin position="2035"/>
        <end position="2051"/>
    </location>
</feature>
<dbReference type="GO" id="GO:0016604">
    <property type="term" value="C:nuclear body"/>
    <property type="evidence" value="ECO:0007669"/>
    <property type="project" value="TreeGrafter"/>
</dbReference>
<evidence type="ECO:0000259" key="11">
    <source>
        <dbReference type="PROSITE" id="PS51198"/>
    </source>
</evidence>
<dbReference type="InterPro" id="IPR024481">
    <property type="entry name" value="Helicase_Sen1_N"/>
</dbReference>
<dbReference type="GO" id="GO:0019904">
    <property type="term" value="F:protein domain specific binding"/>
    <property type="evidence" value="ECO:0007669"/>
    <property type="project" value="EnsemblFungi"/>
</dbReference>
<dbReference type="GO" id="GO:0001147">
    <property type="term" value="F:transcription termination site sequence-specific DNA binding"/>
    <property type="evidence" value="ECO:0007669"/>
    <property type="project" value="TreeGrafter"/>
</dbReference>
<dbReference type="GO" id="GO:0006357">
    <property type="term" value="P:regulation of transcription by RNA polymerase II"/>
    <property type="evidence" value="ECO:0007669"/>
    <property type="project" value="EnsemblFungi"/>
</dbReference>
<dbReference type="CDD" id="cd21408">
    <property type="entry name" value="1B_Sen1p-like"/>
    <property type="match status" value="1"/>
</dbReference>
<dbReference type="GO" id="GO:0006386">
    <property type="term" value="P:termination of RNA polymerase III transcription"/>
    <property type="evidence" value="ECO:0007669"/>
    <property type="project" value="EnsemblFungi"/>
</dbReference>
<keyword evidence="7" id="KW-0539">Nucleus</keyword>
<dbReference type="STRING" id="669874.A0A1E4TPN4"/>
<dbReference type="SUPFAM" id="SSF52540">
    <property type="entry name" value="P-loop containing nucleoside triphosphate hydrolases"/>
    <property type="match status" value="1"/>
</dbReference>
<protein>
    <recommendedName>
        <fullName evidence="11">UvrD-like helicase ATP-binding domain-containing protein</fullName>
    </recommendedName>
</protein>
<keyword evidence="6 8" id="KW-0067">ATP-binding</keyword>
<feature type="region of interest" description="Disordered" evidence="10">
    <location>
        <begin position="1061"/>
        <end position="1083"/>
    </location>
</feature>
<comment type="subcellular location">
    <subcellularLocation>
        <location evidence="1">Nucleus</location>
    </subcellularLocation>
</comment>
<evidence type="ECO:0000256" key="6">
    <source>
        <dbReference type="ARBA" id="ARBA00022840"/>
    </source>
</evidence>
<dbReference type="CDD" id="cd18808">
    <property type="entry name" value="SF1_C_Upf1"/>
    <property type="match status" value="1"/>
</dbReference>
<keyword evidence="3 8" id="KW-0547">Nucleotide-binding</keyword>
<dbReference type="GO" id="GO:0006283">
    <property type="term" value="P:transcription-coupled nucleotide-excision repair"/>
    <property type="evidence" value="ECO:0007669"/>
    <property type="project" value="EnsemblFungi"/>
</dbReference>
<dbReference type="InterPro" id="IPR027417">
    <property type="entry name" value="P-loop_NTPase"/>
</dbReference>
<dbReference type="GO" id="GO:0060257">
    <property type="term" value="P:negative regulation of flocculation"/>
    <property type="evidence" value="ECO:0007669"/>
    <property type="project" value="EnsemblFungi"/>
</dbReference>
<feature type="region of interest" description="Disordered" evidence="10">
    <location>
        <begin position="2198"/>
        <end position="2242"/>
    </location>
</feature>
<evidence type="ECO:0000313" key="13">
    <source>
        <dbReference type="Proteomes" id="UP000094236"/>
    </source>
</evidence>
<feature type="region of interest" description="Disordered" evidence="10">
    <location>
        <begin position="982"/>
        <end position="1043"/>
    </location>
</feature>
<evidence type="ECO:0000256" key="7">
    <source>
        <dbReference type="ARBA" id="ARBA00023242"/>
    </source>
</evidence>
<dbReference type="GO" id="GO:0005737">
    <property type="term" value="C:cytoplasm"/>
    <property type="evidence" value="ECO:0007669"/>
    <property type="project" value="EnsemblFungi"/>
</dbReference>
<feature type="coiled-coil region" evidence="9">
    <location>
        <begin position="1506"/>
        <end position="1533"/>
    </location>
</feature>
<feature type="domain" description="UvrD-like helicase ATP-binding" evidence="11">
    <location>
        <begin position="1331"/>
        <end position="1654"/>
    </location>
</feature>
<dbReference type="OrthoDB" id="6513042at2759"/>
<evidence type="ECO:0000256" key="9">
    <source>
        <dbReference type="SAM" id="Coils"/>
    </source>
</evidence>
<organism evidence="12 13">
    <name type="scientific">Pachysolen tannophilus NRRL Y-2460</name>
    <dbReference type="NCBI Taxonomy" id="669874"/>
    <lineage>
        <taxon>Eukaryota</taxon>
        <taxon>Fungi</taxon>
        <taxon>Dikarya</taxon>
        <taxon>Ascomycota</taxon>
        <taxon>Saccharomycotina</taxon>
        <taxon>Pichiomycetes</taxon>
        <taxon>Pachysolenaceae</taxon>
        <taxon>Pachysolen</taxon>
    </lineage>
</organism>
<dbReference type="InterPro" id="IPR014016">
    <property type="entry name" value="UvrD-like_ATP-bd"/>
</dbReference>
<gene>
    <name evidence="12" type="ORF">PACTADRAFT_51485</name>
</gene>
<feature type="compositionally biased region" description="Basic residues" evidence="10">
    <location>
        <begin position="2229"/>
        <end position="2242"/>
    </location>
</feature>
<dbReference type="Gene3D" id="3.40.50.300">
    <property type="entry name" value="P-loop containing nucleotide triphosphate hydrolases"/>
    <property type="match status" value="2"/>
</dbReference>
<evidence type="ECO:0000256" key="4">
    <source>
        <dbReference type="ARBA" id="ARBA00022801"/>
    </source>
</evidence>
<dbReference type="GO" id="GO:0032040">
    <property type="term" value="C:small-subunit processome"/>
    <property type="evidence" value="ECO:0007669"/>
    <property type="project" value="EnsemblFungi"/>
</dbReference>
<comment type="similarity">
    <text evidence="2">Belongs to the DNA2/NAM7 helicase family.</text>
</comment>
<evidence type="ECO:0000256" key="5">
    <source>
        <dbReference type="ARBA" id="ARBA00022806"/>
    </source>
</evidence>
<dbReference type="GO" id="GO:0008033">
    <property type="term" value="P:tRNA processing"/>
    <property type="evidence" value="ECO:0007669"/>
    <property type="project" value="EnsemblFungi"/>
</dbReference>
<dbReference type="FunFam" id="3.40.50.300:FF:001152">
    <property type="entry name" value="tRNA-splicing endonuclease, putative"/>
    <property type="match status" value="1"/>
</dbReference>
<evidence type="ECO:0000256" key="10">
    <source>
        <dbReference type="SAM" id="MobiDB-lite"/>
    </source>
</evidence>
<feature type="compositionally biased region" description="Basic and acidic residues" evidence="10">
    <location>
        <begin position="901"/>
        <end position="910"/>
    </location>
</feature>
<keyword evidence="13" id="KW-1185">Reference proteome</keyword>
<dbReference type="EMBL" id="KV454017">
    <property type="protein sequence ID" value="ODV93726.1"/>
    <property type="molecule type" value="Genomic_DNA"/>
</dbReference>
<evidence type="ECO:0000256" key="3">
    <source>
        <dbReference type="ARBA" id="ARBA00022741"/>
    </source>
</evidence>
<dbReference type="Pfam" id="PF23576">
    <property type="entry name" value="SEN1_barrel"/>
    <property type="match status" value="1"/>
</dbReference>
<keyword evidence="4 8" id="KW-0378">Hydrolase</keyword>